<evidence type="ECO:0008006" key="4">
    <source>
        <dbReference type="Google" id="ProtNLM"/>
    </source>
</evidence>
<reference evidence="3" key="1">
    <citation type="submission" date="2018-08" db="EMBL/GenBank/DDBJ databases">
        <authorList>
            <person name="Liu Z.-W."/>
            <person name="Du Z.-J."/>
        </authorList>
    </citation>
    <scope>NUCLEOTIDE SEQUENCE [LARGE SCALE GENOMIC DNA]</scope>
    <source>
        <strain evidence="3">H4X</strain>
    </source>
</reference>
<sequence length="279" mass="32244">MKFFLLALLLINTSTSIAQQIQREVMILGTAHFDEKISSQQKQDELNIILAKLEKFNPDQIFIEQPTQSDSLWYKIYTSYSLHQDEPDNPWLKNNEIFQLGIKLATRLKLKSGVEGIDWPDPNTNDPSKALSESYELSYYNYVKDIRALSAERNDSILDKKGYDIYIEHLEKLKPYLHLTESLSLEEHLLALNEHQNIKDLYLILRTGEMLLNISDIGAELSSIAVHRDYKVFRNALTKTNDDSGKILILYGAGHSFMLRQLFDLHPGFKLIEPSVYIH</sequence>
<evidence type="ECO:0000313" key="2">
    <source>
        <dbReference type="EMBL" id="RDV11965.1"/>
    </source>
</evidence>
<dbReference type="Proteomes" id="UP000256708">
    <property type="component" value="Unassembled WGS sequence"/>
</dbReference>
<protein>
    <recommendedName>
        <fullName evidence="4">TraB/GumN family protein</fullName>
    </recommendedName>
</protein>
<evidence type="ECO:0000313" key="3">
    <source>
        <dbReference type="Proteomes" id="UP000256708"/>
    </source>
</evidence>
<name>A0A3D8L3P2_9BACT</name>
<comment type="caution">
    <text evidence="2">The sequence shown here is derived from an EMBL/GenBank/DDBJ whole genome shotgun (WGS) entry which is preliminary data.</text>
</comment>
<dbReference type="InterPro" id="IPR043749">
    <property type="entry name" value="DUF5694"/>
</dbReference>
<dbReference type="EMBL" id="QRGR01000036">
    <property type="protein sequence ID" value="RDV11965.1"/>
    <property type="molecule type" value="Genomic_DNA"/>
</dbReference>
<dbReference type="OrthoDB" id="661563at2"/>
<dbReference type="AlphaFoldDB" id="A0A3D8L3P2"/>
<dbReference type="RefSeq" id="WP_115568011.1">
    <property type="nucleotide sequence ID" value="NZ_QRGR01000036.1"/>
</dbReference>
<keyword evidence="3" id="KW-1185">Reference proteome</keyword>
<keyword evidence="1" id="KW-0732">Signal</keyword>
<gene>
    <name evidence="2" type="ORF">DXT99_23370</name>
</gene>
<feature type="signal peptide" evidence="1">
    <location>
        <begin position="1"/>
        <end position="18"/>
    </location>
</feature>
<feature type="chain" id="PRO_5017796815" description="TraB/GumN family protein" evidence="1">
    <location>
        <begin position="19"/>
        <end position="279"/>
    </location>
</feature>
<evidence type="ECO:0000256" key="1">
    <source>
        <dbReference type="SAM" id="SignalP"/>
    </source>
</evidence>
<accession>A0A3D8L3P2</accession>
<proteinExistence type="predicted"/>
<dbReference type="Pfam" id="PF18950">
    <property type="entry name" value="DUF5694"/>
    <property type="match status" value="1"/>
</dbReference>
<organism evidence="2 3">
    <name type="scientific">Pontibacter diazotrophicus</name>
    <dbReference type="NCBI Taxonomy" id="1400979"/>
    <lineage>
        <taxon>Bacteria</taxon>
        <taxon>Pseudomonadati</taxon>
        <taxon>Bacteroidota</taxon>
        <taxon>Cytophagia</taxon>
        <taxon>Cytophagales</taxon>
        <taxon>Hymenobacteraceae</taxon>
        <taxon>Pontibacter</taxon>
    </lineage>
</organism>